<gene>
    <name evidence="1" type="ORF">C5167_009701</name>
</gene>
<dbReference type="Proteomes" id="UP000316621">
    <property type="component" value="Chromosome 6"/>
</dbReference>
<dbReference type="EMBL" id="CM010720">
    <property type="protein sequence ID" value="RZC66009.1"/>
    <property type="molecule type" value="Genomic_DNA"/>
</dbReference>
<evidence type="ECO:0000313" key="2">
    <source>
        <dbReference type="Proteomes" id="UP000316621"/>
    </source>
</evidence>
<protein>
    <submittedName>
        <fullName evidence="1">Uncharacterized protein</fullName>
    </submittedName>
</protein>
<proteinExistence type="predicted"/>
<reference evidence="1 2" key="1">
    <citation type="journal article" date="2018" name="Science">
        <title>The opium poppy genome and morphinan production.</title>
        <authorList>
            <person name="Guo L."/>
            <person name="Winzer T."/>
            <person name="Yang X."/>
            <person name="Li Y."/>
            <person name="Ning Z."/>
            <person name="He Z."/>
            <person name="Teodor R."/>
            <person name="Lu Y."/>
            <person name="Bowser T.A."/>
            <person name="Graham I.A."/>
            <person name="Ye K."/>
        </authorList>
    </citation>
    <scope>NUCLEOTIDE SEQUENCE [LARGE SCALE GENOMIC DNA]</scope>
    <source>
        <strain evidence="2">cv. HN1</strain>
        <tissue evidence="1">Leaves</tissue>
    </source>
</reference>
<dbReference type="AlphaFoldDB" id="A0A4Y7K272"/>
<evidence type="ECO:0000313" key="1">
    <source>
        <dbReference type="EMBL" id="RZC66009.1"/>
    </source>
</evidence>
<name>A0A4Y7K272_PAPSO</name>
<dbReference type="Gramene" id="RZC66009">
    <property type="protein sequence ID" value="RZC66009"/>
    <property type="gene ID" value="C5167_009701"/>
</dbReference>
<sequence length="32" mass="3690">MNKTKVVVTNTIPFIVSKLWYGGLIVYPHFSH</sequence>
<accession>A0A4Y7K272</accession>
<organism evidence="1 2">
    <name type="scientific">Papaver somniferum</name>
    <name type="common">Opium poppy</name>
    <dbReference type="NCBI Taxonomy" id="3469"/>
    <lineage>
        <taxon>Eukaryota</taxon>
        <taxon>Viridiplantae</taxon>
        <taxon>Streptophyta</taxon>
        <taxon>Embryophyta</taxon>
        <taxon>Tracheophyta</taxon>
        <taxon>Spermatophyta</taxon>
        <taxon>Magnoliopsida</taxon>
        <taxon>Ranunculales</taxon>
        <taxon>Papaveraceae</taxon>
        <taxon>Papaveroideae</taxon>
        <taxon>Papaver</taxon>
    </lineage>
</organism>
<keyword evidence="2" id="KW-1185">Reference proteome</keyword>